<dbReference type="EMBL" id="SMUW01000033">
    <property type="protein sequence ID" value="TDK44889.1"/>
    <property type="molecule type" value="Genomic_DNA"/>
</dbReference>
<evidence type="ECO:0000313" key="2">
    <source>
        <dbReference type="Proteomes" id="UP000295438"/>
    </source>
</evidence>
<organism evidence="1 2">
    <name type="scientific">Algoriphagus formosus</name>
    <dbReference type="NCBI Taxonomy" id="2007308"/>
    <lineage>
        <taxon>Bacteria</taxon>
        <taxon>Pseudomonadati</taxon>
        <taxon>Bacteroidota</taxon>
        <taxon>Cytophagia</taxon>
        <taxon>Cytophagales</taxon>
        <taxon>Cyclobacteriaceae</taxon>
        <taxon>Algoriphagus</taxon>
    </lineage>
</organism>
<dbReference type="AlphaFoldDB" id="A0A4R5UZQ3"/>
<name>A0A4R5UZQ3_9BACT</name>
<gene>
    <name evidence="1" type="ORF">E1898_09980</name>
</gene>
<evidence type="ECO:0000313" key="1">
    <source>
        <dbReference type="EMBL" id="TDK44889.1"/>
    </source>
</evidence>
<dbReference type="RefSeq" id="WP_133390756.1">
    <property type="nucleotide sequence ID" value="NZ_SMUW01000033.1"/>
</dbReference>
<reference evidence="1 2" key="1">
    <citation type="submission" date="2019-03" db="EMBL/GenBank/DDBJ databases">
        <title>Algoriphagus aquimaris sp. nov., isolated form marine sediment in Pohang, Korea.</title>
        <authorList>
            <person name="Kim J."/>
            <person name="Yoon S.-H."/>
            <person name="Lee S.-S."/>
        </authorList>
    </citation>
    <scope>NUCLEOTIDE SEQUENCE [LARGE SCALE GENOMIC DNA]</scope>
    <source>
        <strain evidence="1 2">F21</strain>
    </source>
</reference>
<sequence length="258" mass="29863">MSQDLLENALAEIEINGLDQVSMDNRDQIFISSRQGDLYLYDSKGNRLNYFSPPRQGRISQLEAAWTVNIFTFSEDLQEYRVLDRFLNPIAEHNFFDASINLAKAATFGNNNIVWVWDESDLSLKRMDYLRNLVLDAQPLPLLTDSKNLNILEMREFKNRLFVLAPEEGVFVFDNQGNLIRQINLKQVPNLCLYKDYLLWIENDHLNTYCLSTKAIFKLFEVKDSKASKVVVGNSKLLLVEGDKVKIFNMPTLLKNLK</sequence>
<dbReference type="SUPFAM" id="SSF69322">
    <property type="entry name" value="Tricorn protease domain 2"/>
    <property type="match status" value="1"/>
</dbReference>
<protein>
    <submittedName>
        <fullName evidence="1">Uncharacterized protein</fullName>
    </submittedName>
</protein>
<accession>A0A4R5UZQ3</accession>
<proteinExistence type="predicted"/>
<keyword evidence="2" id="KW-1185">Reference proteome</keyword>
<comment type="caution">
    <text evidence="1">The sequence shown here is derived from an EMBL/GenBank/DDBJ whole genome shotgun (WGS) entry which is preliminary data.</text>
</comment>
<dbReference type="Proteomes" id="UP000295438">
    <property type="component" value="Unassembled WGS sequence"/>
</dbReference>